<dbReference type="RefSeq" id="WP_039455876.1">
    <property type="nucleotide sequence ID" value="NZ_JSWE01000092.1"/>
</dbReference>
<organism evidence="1 2">
    <name type="scientific">Candidatus Jidaibacter acanthamoebae</name>
    <dbReference type="NCBI Taxonomy" id="86105"/>
    <lineage>
        <taxon>Bacteria</taxon>
        <taxon>Pseudomonadati</taxon>
        <taxon>Pseudomonadota</taxon>
        <taxon>Alphaproteobacteria</taxon>
        <taxon>Rickettsiales</taxon>
        <taxon>Candidatus Midichloriaceae</taxon>
        <taxon>Candidatus Jidaibacter</taxon>
    </lineage>
</organism>
<evidence type="ECO:0000313" key="2">
    <source>
        <dbReference type="Proteomes" id="UP000031258"/>
    </source>
</evidence>
<reference evidence="1 2" key="1">
    <citation type="submission" date="2014-11" db="EMBL/GenBank/DDBJ databases">
        <title>A Rickettsiales Symbiont of Amoebae With Ancient Features.</title>
        <authorList>
            <person name="Schulz F."/>
            <person name="Martijn J."/>
            <person name="Wascher F."/>
            <person name="Kostanjsek R."/>
            <person name="Ettema T.J."/>
            <person name="Horn M."/>
        </authorList>
    </citation>
    <scope>NUCLEOTIDE SEQUENCE [LARGE SCALE GENOMIC DNA]</scope>
    <source>
        <strain evidence="1 2">UWC36</strain>
    </source>
</reference>
<proteinExistence type="predicted"/>
<sequence length="133" mass="15031">MTSIISFKKELIGALNNCQKLSGKISGVYSGLIEEVSLPVVKFSNLIVEDWSSVSSNGRVFNVSLEVMTRDISSKTCVEIIDLLEDYLPTLNNVFQDFIVSKIRILGSKINFLKAERLWCGEIKVKFWIETIH</sequence>
<dbReference type="Proteomes" id="UP000031258">
    <property type="component" value="Unassembled WGS sequence"/>
</dbReference>
<dbReference type="STRING" id="86105.NF27_DP01580"/>
<dbReference type="OrthoDB" id="9826531at2"/>
<comment type="caution">
    <text evidence="1">The sequence shown here is derived from an EMBL/GenBank/DDBJ whole genome shotgun (WGS) entry which is preliminary data.</text>
</comment>
<dbReference type="EMBL" id="JSWE01000092">
    <property type="protein sequence ID" value="KIE05614.1"/>
    <property type="molecule type" value="Genomic_DNA"/>
</dbReference>
<accession>A0A0C1QJB9</accession>
<dbReference type="InterPro" id="IPR053745">
    <property type="entry name" value="Viral_Tail_Comp_sf"/>
</dbReference>
<gene>
    <name evidence="1" type="ORF">NF27_DP01580</name>
</gene>
<dbReference type="Gene3D" id="3.30.2000.30">
    <property type="match status" value="1"/>
</dbReference>
<protein>
    <submittedName>
        <fullName evidence="1">Uncharacterized protein</fullName>
    </submittedName>
</protein>
<evidence type="ECO:0000313" key="1">
    <source>
        <dbReference type="EMBL" id="KIE05614.1"/>
    </source>
</evidence>
<dbReference type="AlphaFoldDB" id="A0A0C1QJB9"/>
<keyword evidence="2" id="KW-1185">Reference proteome</keyword>
<name>A0A0C1QJB9_9RICK</name>